<sequence length="430" mass="46769">MSDLSLRTALDKEFRPTRGDFLQTILIEISPGRGAGVASGISGATRALPLNLGILLDNSGSMDGAKLENAKRACALILERLKPEDRATVCVFSSGSRAILPSTQFVEGARERGLRAVSDLKVEGATELLTGLNTVFSEVAPHRGPNVTTYVLVLSDGQPTDSQGFIDRNLEKFLDRARDEFEKNGVSVSTIGLGAPEDYDAAFLRDLADKGSGKFLMATSPDELASVFQEEFERISSTVISEVTLEISRLNGKARRLWRVVPDKKIFDPPSVVNNGFKIAVGAIQTDQPQSYLLDVVTSAPPSPKNRDLLCQIAAWTSASPNARVEANVLTGFSDNETELAQRSNEVIRLIEEANDFKLQVDLEAAVKSGDKRKMTQVLERKKKMTQRLGKVNATKILENMEETLDSGGQITALDLAVSSEETKKTKRLG</sequence>
<gene>
    <name evidence="2" type="ORF">B1R32_10456</name>
</gene>
<dbReference type="AlphaFoldDB" id="A0A2S8SUU1"/>
<reference evidence="2 3" key="1">
    <citation type="journal article" date="2018" name="Syst. Appl. Microbiol.">
        <title>Abditibacterium utsteinense sp. nov., the first cultivated member of candidate phylum FBP, isolated from ice-free Antarctic soil samples.</title>
        <authorList>
            <person name="Tahon G."/>
            <person name="Tytgat B."/>
            <person name="Lebbe L."/>
            <person name="Carlier A."/>
            <person name="Willems A."/>
        </authorList>
    </citation>
    <scope>NUCLEOTIDE SEQUENCE [LARGE SCALE GENOMIC DNA]</scope>
    <source>
        <strain evidence="2 3">LMG 29911</strain>
    </source>
</reference>
<evidence type="ECO:0000313" key="2">
    <source>
        <dbReference type="EMBL" id="PQV64563.1"/>
    </source>
</evidence>
<dbReference type="SMART" id="SM00327">
    <property type="entry name" value="VWA"/>
    <property type="match status" value="1"/>
</dbReference>
<dbReference type="Pfam" id="PF00092">
    <property type="entry name" value="VWA"/>
    <property type="match status" value="1"/>
</dbReference>
<dbReference type="PANTHER" id="PTHR10579:SF43">
    <property type="entry name" value="ZINC FINGER (C3HC4-TYPE RING FINGER) FAMILY PROTEIN"/>
    <property type="match status" value="1"/>
</dbReference>
<evidence type="ECO:0000313" key="3">
    <source>
        <dbReference type="Proteomes" id="UP000237684"/>
    </source>
</evidence>
<comment type="caution">
    <text evidence="2">The sequence shown here is derived from an EMBL/GenBank/DDBJ whole genome shotgun (WGS) entry which is preliminary data.</text>
</comment>
<proteinExistence type="predicted"/>
<dbReference type="InterPro" id="IPR051266">
    <property type="entry name" value="CLCR"/>
</dbReference>
<dbReference type="InterPro" id="IPR036465">
    <property type="entry name" value="vWFA_dom_sf"/>
</dbReference>
<organism evidence="2 3">
    <name type="scientific">Abditibacterium utsteinense</name>
    <dbReference type="NCBI Taxonomy" id="1960156"/>
    <lineage>
        <taxon>Bacteria</taxon>
        <taxon>Pseudomonadati</taxon>
        <taxon>Abditibacteriota</taxon>
        <taxon>Abditibacteriia</taxon>
        <taxon>Abditibacteriales</taxon>
        <taxon>Abditibacteriaceae</taxon>
        <taxon>Abditibacterium</taxon>
    </lineage>
</organism>
<dbReference type="RefSeq" id="WP_105482942.1">
    <property type="nucleotide sequence ID" value="NZ_NIGF01000004.1"/>
</dbReference>
<evidence type="ECO:0000259" key="1">
    <source>
        <dbReference type="PROSITE" id="PS50234"/>
    </source>
</evidence>
<dbReference type="Gene3D" id="3.40.50.410">
    <property type="entry name" value="von Willebrand factor, type A domain"/>
    <property type="match status" value="1"/>
</dbReference>
<protein>
    <submittedName>
        <fullName evidence="2">Secreted protein containing Ig-like domain and vWFA domain</fullName>
    </submittedName>
</protein>
<dbReference type="PANTHER" id="PTHR10579">
    <property type="entry name" value="CALCIUM-ACTIVATED CHLORIDE CHANNEL REGULATOR"/>
    <property type="match status" value="1"/>
</dbReference>
<dbReference type="InParanoid" id="A0A2S8SUU1"/>
<accession>A0A2S8SUU1</accession>
<keyword evidence="3" id="KW-1185">Reference proteome</keyword>
<dbReference type="OrthoDB" id="140153at2"/>
<feature type="domain" description="VWFA" evidence="1">
    <location>
        <begin position="51"/>
        <end position="243"/>
    </location>
</feature>
<dbReference type="EMBL" id="NIGF01000004">
    <property type="protein sequence ID" value="PQV64563.1"/>
    <property type="molecule type" value="Genomic_DNA"/>
</dbReference>
<dbReference type="InterPro" id="IPR002035">
    <property type="entry name" value="VWF_A"/>
</dbReference>
<dbReference type="Proteomes" id="UP000237684">
    <property type="component" value="Unassembled WGS sequence"/>
</dbReference>
<dbReference type="PROSITE" id="PS50234">
    <property type="entry name" value="VWFA"/>
    <property type="match status" value="1"/>
</dbReference>
<dbReference type="SUPFAM" id="SSF53300">
    <property type="entry name" value="vWA-like"/>
    <property type="match status" value="1"/>
</dbReference>
<name>A0A2S8SUU1_9BACT</name>